<proteinExistence type="predicted"/>
<dbReference type="Gene3D" id="2.30.40.10">
    <property type="entry name" value="Urease, subunit C, domain 1"/>
    <property type="match status" value="1"/>
</dbReference>
<dbReference type="SUPFAM" id="SSF51338">
    <property type="entry name" value="Composite domain of metallo-dependent hydrolases"/>
    <property type="match status" value="1"/>
</dbReference>
<dbReference type="CDD" id="cd01300">
    <property type="entry name" value="YtcJ_like"/>
    <property type="match status" value="1"/>
</dbReference>
<evidence type="ECO:0000313" key="3">
    <source>
        <dbReference type="Proteomes" id="UP001147695"/>
    </source>
</evidence>
<dbReference type="InterPro" id="IPR011059">
    <property type="entry name" value="Metal-dep_hydrolase_composite"/>
</dbReference>
<evidence type="ECO:0000259" key="1">
    <source>
        <dbReference type="Pfam" id="PF07969"/>
    </source>
</evidence>
<feature type="domain" description="Amidohydrolase 3" evidence="1">
    <location>
        <begin position="50"/>
        <end position="528"/>
    </location>
</feature>
<dbReference type="AlphaFoldDB" id="A0A9W9QVI5"/>
<comment type="caution">
    <text evidence="2">The sequence shown here is derived from an EMBL/GenBank/DDBJ whole genome shotgun (WGS) entry which is preliminary data.</text>
</comment>
<dbReference type="PANTHER" id="PTHR22642:SF19">
    <property type="entry name" value="AMIDOHYDROLASE FAMILY PROTEIN (AFU_ORTHOLOGUE AFUA_5G01480)"/>
    <property type="match status" value="1"/>
</dbReference>
<dbReference type="InterPro" id="IPR032466">
    <property type="entry name" value="Metal_Hydrolase"/>
</dbReference>
<dbReference type="Gene3D" id="3.20.20.140">
    <property type="entry name" value="Metal-dependent hydrolases"/>
    <property type="match status" value="1"/>
</dbReference>
<organism evidence="2 3">
    <name type="scientific">Penicillium brevicompactum</name>
    <dbReference type="NCBI Taxonomy" id="5074"/>
    <lineage>
        <taxon>Eukaryota</taxon>
        <taxon>Fungi</taxon>
        <taxon>Dikarya</taxon>
        <taxon>Ascomycota</taxon>
        <taxon>Pezizomycotina</taxon>
        <taxon>Eurotiomycetes</taxon>
        <taxon>Eurotiomycetidae</taxon>
        <taxon>Eurotiales</taxon>
        <taxon>Aspergillaceae</taxon>
        <taxon>Penicillium</taxon>
    </lineage>
</organism>
<reference evidence="2" key="1">
    <citation type="submission" date="2022-12" db="EMBL/GenBank/DDBJ databases">
        <authorList>
            <person name="Petersen C."/>
        </authorList>
    </citation>
    <scope>NUCLEOTIDE SEQUENCE</scope>
    <source>
        <strain evidence="2">IBT 35673</strain>
    </source>
</reference>
<reference evidence="2" key="2">
    <citation type="journal article" date="2023" name="IMA Fungus">
        <title>Comparative genomic study of the Penicillium genus elucidates a diverse pangenome and 15 lateral gene transfer events.</title>
        <authorList>
            <person name="Petersen C."/>
            <person name="Sorensen T."/>
            <person name="Nielsen M.R."/>
            <person name="Sondergaard T.E."/>
            <person name="Sorensen J.L."/>
            <person name="Fitzpatrick D.A."/>
            <person name="Frisvad J.C."/>
            <person name="Nielsen K.L."/>
        </authorList>
    </citation>
    <scope>NUCLEOTIDE SEQUENCE</scope>
    <source>
        <strain evidence="2">IBT 35673</strain>
    </source>
</reference>
<evidence type="ECO:0000313" key="2">
    <source>
        <dbReference type="EMBL" id="KAJ5345208.1"/>
    </source>
</evidence>
<protein>
    <submittedName>
        <fullName evidence="2">Amidohydrolase 3</fullName>
    </submittedName>
</protein>
<sequence length="529" mass="58021">MTSVFKNGRIFMPQASTGHGDEFADSMVIENDKITYVGPLDGLSTPQDAKIIDLENRTVIPGFIDAHVHILHYGQSLRKADLISCKNLDEIRETIKSYAEAHPSLPRILCRGWIQSTTDGVALASMLDGIDPRPIFVDSFDLHSMWCSSAALDEMKVHDSPDLPGGTIQRDENGRATGLLDESAVMNLAWPYLESVTSTEDKLSALDTAVSAYTAAGYTGLVDMAMDEGTWQILNIYRRDHHIPFHIGAHWLVPFSTDQKANFKYVDRAIELHKQYDQPDFTIVGIKLICDGVVDGCTAALLQPYTGKSDPVEPIWPEDMLQEVVQRADQAGIQCAIHAIGDRAVHQAINVLSRVGTPGRRHRIEHLEMTTSEDAKRLGELGITASIQPVHSDPALFKAWPGLVGHERCKRAFAYKEFLDGGAPIAIGTDAPTAPHMPFPNLYNATTRRSALEIESEDTVNSHFALTLAQAATAAAAGAAYARFADGWTGSLKEGLDADFLVVDVQWTPEKLLGGKVCQTWYRGQKVFG</sequence>
<dbReference type="Gene3D" id="3.10.310.70">
    <property type="match status" value="1"/>
</dbReference>
<dbReference type="GO" id="GO:0016810">
    <property type="term" value="F:hydrolase activity, acting on carbon-nitrogen (but not peptide) bonds"/>
    <property type="evidence" value="ECO:0007669"/>
    <property type="project" value="InterPro"/>
</dbReference>
<accession>A0A9W9QVI5</accession>
<gene>
    <name evidence="2" type="ORF">N7452_003212</name>
</gene>
<dbReference type="InterPro" id="IPR013108">
    <property type="entry name" value="Amidohydro_3"/>
</dbReference>
<dbReference type="Pfam" id="PF07969">
    <property type="entry name" value="Amidohydro_3"/>
    <property type="match status" value="1"/>
</dbReference>
<dbReference type="EMBL" id="JAPZBQ010000002">
    <property type="protein sequence ID" value="KAJ5345208.1"/>
    <property type="molecule type" value="Genomic_DNA"/>
</dbReference>
<dbReference type="PANTHER" id="PTHR22642">
    <property type="entry name" value="IMIDAZOLONEPROPIONASE"/>
    <property type="match status" value="1"/>
</dbReference>
<dbReference type="InterPro" id="IPR033932">
    <property type="entry name" value="YtcJ-like"/>
</dbReference>
<name>A0A9W9QVI5_PENBR</name>
<dbReference type="Proteomes" id="UP001147695">
    <property type="component" value="Unassembled WGS sequence"/>
</dbReference>
<dbReference type="SUPFAM" id="SSF51556">
    <property type="entry name" value="Metallo-dependent hydrolases"/>
    <property type="match status" value="1"/>
</dbReference>